<protein>
    <recommendedName>
        <fullName evidence="4">Disease resistance protein</fullName>
    </recommendedName>
</protein>
<dbReference type="Proteomes" id="UP001054889">
    <property type="component" value="Unassembled WGS sequence"/>
</dbReference>
<evidence type="ECO:0008006" key="4">
    <source>
        <dbReference type="Google" id="ProtNLM"/>
    </source>
</evidence>
<organism evidence="2 3">
    <name type="scientific">Eleusine coracana subsp. coracana</name>
    <dbReference type="NCBI Taxonomy" id="191504"/>
    <lineage>
        <taxon>Eukaryota</taxon>
        <taxon>Viridiplantae</taxon>
        <taxon>Streptophyta</taxon>
        <taxon>Embryophyta</taxon>
        <taxon>Tracheophyta</taxon>
        <taxon>Spermatophyta</taxon>
        <taxon>Magnoliopsida</taxon>
        <taxon>Liliopsida</taxon>
        <taxon>Poales</taxon>
        <taxon>Poaceae</taxon>
        <taxon>PACMAD clade</taxon>
        <taxon>Chloridoideae</taxon>
        <taxon>Cynodonteae</taxon>
        <taxon>Eleusininae</taxon>
        <taxon>Eleusine</taxon>
    </lineage>
</organism>
<feature type="compositionally biased region" description="Basic and acidic residues" evidence="1">
    <location>
        <begin position="174"/>
        <end position="184"/>
    </location>
</feature>
<dbReference type="Gene3D" id="3.80.10.10">
    <property type="entry name" value="Ribonuclease Inhibitor"/>
    <property type="match status" value="1"/>
</dbReference>
<accession>A0AAV5EA88</accession>
<comment type="caution">
    <text evidence="2">The sequence shown here is derived from an EMBL/GenBank/DDBJ whole genome shotgun (WGS) entry which is preliminary data.</text>
</comment>
<keyword evidence="3" id="KW-1185">Reference proteome</keyword>
<feature type="region of interest" description="Disordered" evidence="1">
    <location>
        <begin position="174"/>
        <end position="195"/>
    </location>
</feature>
<dbReference type="SUPFAM" id="SSF52047">
    <property type="entry name" value="RNI-like"/>
    <property type="match status" value="1"/>
</dbReference>
<dbReference type="EMBL" id="BQKI01000074">
    <property type="protein sequence ID" value="GJN20034.1"/>
    <property type="molecule type" value="Genomic_DNA"/>
</dbReference>
<evidence type="ECO:0000313" key="3">
    <source>
        <dbReference type="Proteomes" id="UP001054889"/>
    </source>
</evidence>
<evidence type="ECO:0000256" key="1">
    <source>
        <dbReference type="SAM" id="MobiDB-lite"/>
    </source>
</evidence>
<proteinExistence type="predicted"/>
<dbReference type="InterPro" id="IPR032675">
    <property type="entry name" value="LRR_dom_sf"/>
</dbReference>
<dbReference type="AlphaFoldDB" id="A0AAV5EA88"/>
<reference evidence="2" key="2">
    <citation type="submission" date="2021-12" db="EMBL/GenBank/DDBJ databases">
        <title>Resequencing data analysis of finger millet.</title>
        <authorList>
            <person name="Hatakeyama M."/>
            <person name="Aluri S."/>
            <person name="Balachadran M.T."/>
            <person name="Sivarajan S.R."/>
            <person name="Poveda L."/>
            <person name="Shimizu-Inatsugi R."/>
            <person name="Schlapbach R."/>
            <person name="Sreeman S.M."/>
            <person name="Shimizu K.K."/>
        </authorList>
    </citation>
    <scope>NUCLEOTIDE SEQUENCE</scope>
</reference>
<gene>
    <name evidence="2" type="primary">gb07357</name>
    <name evidence="2" type="ORF">PR202_gb07357</name>
</gene>
<evidence type="ECO:0000313" key="2">
    <source>
        <dbReference type="EMBL" id="GJN20034.1"/>
    </source>
</evidence>
<name>A0AAV5EA88_ELECO</name>
<reference evidence="2" key="1">
    <citation type="journal article" date="2018" name="DNA Res.">
        <title>Multiple hybrid de novo genome assembly of finger millet, an orphan allotetraploid crop.</title>
        <authorList>
            <person name="Hatakeyama M."/>
            <person name="Aluri S."/>
            <person name="Balachadran M.T."/>
            <person name="Sivarajan S.R."/>
            <person name="Patrignani A."/>
            <person name="Gruter S."/>
            <person name="Poveda L."/>
            <person name="Shimizu-Inatsugi R."/>
            <person name="Baeten J."/>
            <person name="Francoijs K.J."/>
            <person name="Nataraja K.N."/>
            <person name="Reddy Y.A.N."/>
            <person name="Phadnis S."/>
            <person name="Ravikumar R.L."/>
            <person name="Schlapbach R."/>
            <person name="Sreeman S.M."/>
            <person name="Shimizu K.K."/>
        </authorList>
    </citation>
    <scope>NUCLEOTIDE SEQUENCE</scope>
</reference>
<sequence>MVEWEEWEWAERADVQVMPVLDLLVLKRCNLWSLPTGLASHARMLKKLFVYEVQHLSSLENLVSIVELEVFDNPNLEKIRNLPKLQKLTIVKCQKMKILYGMPAIQKLELEDYCMDTLPTYLQNVNPRYLLLDCSLLLLTSIANGKYGIERDKFNHIQHVNIYACDRHNPRKWSDKRSRQRLDPGQRSIDTVHSI</sequence>